<dbReference type="Gene3D" id="3.30.70.80">
    <property type="entry name" value="Peptidase S8 propeptide/proteinase inhibitor I9"/>
    <property type="match status" value="1"/>
</dbReference>
<dbReference type="GeneID" id="111480709"/>
<evidence type="ECO:0000256" key="1">
    <source>
        <dbReference type="SAM" id="SignalP"/>
    </source>
</evidence>
<evidence type="ECO:0000313" key="4">
    <source>
        <dbReference type="RefSeq" id="XP_022981652.1"/>
    </source>
</evidence>
<dbReference type="KEGG" id="cmax:111480709"/>
<evidence type="ECO:0000313" key="3">
    <source>
        <dbReference type="Proteomes" id="UP000504608"/>
    </source>
</evidence>
<evidence type="ECO:0000259" key="2">
    <source>
        <dbReference type="Pfam" id="PF05922"/>
    </source>
</evidence>
<dbReference type="PANTHER" id="PTHR48222">
    <property type="entry name" value="PROTEINASE INHIBITOR, PROPEPTIDE"/>
    <property type="match status" value="1"/>
</dbReference>
<dbReference type="InterPro" id="IPR010259">
    <property type="entry name" value="S8pro/Inhibitor_I9"/>
</dbReference>
<feature type="chain" id="PRO_5027090025" evidence="1">
    <location>
        <begin position="28"/>
        <end position="125"/>
    </location>
</feature>
<reference evidence="4" key="1">
    <citation type="submission" date="2025-08" db="UniProtKB">
        <authorList>
            <consortium name="RefSeq"/>
        </authorList>
    </citation>
    <scope>IDENTIFICATION</scope>
    <source>
        <tissue evidence="4">Young leaves</tissue>
    </source>
</reference>
<dbReference type="Proteomes" id="UP000504608">
    <property type="component" value="Unplaced"/>
</dbReference>
<feature type="domain" description="Inhibitor I9" evidence="2">
    <location>
        <begin position="54"/>
        <end position="117"/>
    </location>
</feature>
<dbReference type="Pfam" id="PF05922">
    <property type="entry name" value="Inhibitor_I9"/>
    <property type="match status" value="1"/>
</dbReference>
<gene>
    <name evidence="4" type="primary">LOC111480709</name>
</gene>
<organism evidence="3 4">
    <name type="scientific">Cucurbita maxima</name>
    <name type="common">Pumpkin</name>
    <name type="synonym">Winter squash</name>
    <dbReference type="NCBI Taxonomy" id="3661"/>
    <lineage>
        <taxon>Eukaryota</taxon>
        <taxon>Viridiplantae</taxon>
        <taxon>Streptophyta</taxon>
        <taxon>Embryophyta</taxon>
        <taxon>Tracheophyta</taxon>
        <taxon>Spermatophyta</taxon>
        <taxon>Magnoliopsida</taxon>
        <taxon>eudicotyledons</taxon>
        <taxon>Gunneridae</taxon>
        <taxon>Pentapetalae</taxon>
        <taxon>rosids</taxon>
        <taxon>fabids</taxon>
        <taxon>Cucurbitales</taxon>
        <taxon>Cucurbitaceae</taxon>
        <taxon>Cucurbiteae</taxon>
        <taxon>Cucurbita</taxon>
    </lineage>
</organism>
<feature type="signal peptide" evidence="1">
    <location>
        <begin position="1"/>
        <end position="27"/>
    </location>
</feature>
<dbReference type="InterPro" id="IPR037045">
    <property type="entry name" value="S8pro/Inhibitor_I9_sf"/>
</dbReference>
<dbReference type="AlphaFoldDB" id="A0A6J1IUK8"/>
<dbReference type="PANTHER" id="PTHR48222:SF4">
    <property type="entry name" value="PROTEINASE INHIBITOR, PROPEPTIDE"/>
    <property type="match status" value="1"/>
</dbReference>
<dbReference type="RefSeq" id="XP_022981652.1">
    <property type="nucleotide sequence ID" value="XM_023125884.1"/>
</dbReference>
<accession>A0A6J1IUK8</accession>
<keyword evidence="3" id="KW-1185">Reference proteome</keyword>
<dbReference type="OrthoDB" id="687377at2759"/>
<sequence length="125" mass="14063">MAINFSSFPFYLVFFFTISLTFLLTSATQFDKSAPESAPSRVHIIYTERPLNENPEAYHIRILTSVLGSEKAAREALVYCYKDSVYGFAAKLTPDQVEKIMKQAGVLNAVESHSYHLDSKGEMLT</sequence>
<keyword evidence="1" id="KW-0732">Signal</keyword>
<proteinExistence type="predicted"/>
<protein>
    <submittedName>
        <fullName evidence="4">Subtilisin-like protease SBT3.6</fullName>
    </submittedName>
</protein>
<name>A0A6J1IUK8_CUCMA</name>